<keyword evidence="3 5" id="KW-1133">Transmembrane helix</keyword>
<evidence type="ECO:0000256" key="3">
    <source>
        <dbReference type="ARBA" id="ARBA00022989"/>
    </source>
</evidence>
<feature type="transmembrane region" description="Helical" evidence="5">
    <location>
        <begin position="105"/>
        <end position="127"/>
    </location>
</feature>
<evidence type="ECO:0000256" key="2">
    <source>
        <dbReference type="ARBA" id="ARBA00022692"/>
    </source>
</evidence>
<dbReference type="InterPro" id="IPR007568">
    <property type="entry name" value="RTA1"/>
</dbReference>
<evidence type="ECO:0000313" key="7">
    <source>
        <dbReference type="Proteomes" id="UP001230504"/>
    </source>
</evidence>
<sequence length="130" mass="13986">MALYNLPGSAFFLPVYAAAALSQLYFGIPYKAWGLVVAMISGFVLEIIAYVARVRLHHGQDGYRQYIVTITIGPAFLSAALYLSFARIITVFGAFNSCLQPCTYTIVFILCDFVALALQAAGCGLVAGSD</sequence>
<dbReference type="AlphaFoldDB" id="A0AAD8PN19"/>
<comment type="subcellular location">
    <subcellularLocation>
        <location evidence="1">Membrane</location>
        <topology evidence="1">Multi-pass membrane protein</topology>
    </subcellularLocation>
</comment>
<dbReference type="GeneID" id="85437575"/>
<reference evidence="6" key="1">
    <citation type="submission" date="2021-06" db="EMBL/GenBank/DDBJ databases">
        <title>Comparative genomics, transcriptomics and evolutionary studies reveal genomic signatures of adaptation to plant cell wall in hemibiotrophic fungi.</title>
        <authorList>
            <consortium name="DOE Joint Genome Institute"/>
            <person name="Baroncelli R."/>
            <person name="Diaz J.F."/>
            <person name="Benocci T."/>
            <person name="Peng M."/>
            <person name="Battaglia E."/>
            <person name="Haridas S."/>
            <person name="Andreopoulos W."/>
            <person name="Labutti K."/>
            <person name="Pangilinan J."/>
            <person name="Floch G.L."/>
            <person name="Makela M.R."/>
            <person name="Henrissat B."/>
            <person name="Grigoriev I.V."/>
            <person name="Crouch J.A."/>
            <person name="De Vries R.P."/>
            <person name="Sukno S.A."/>
            <person name="Thon M.R."/>
        </authorList>
    </citation>
    <scope>NUCLEOTIDE SEQUENCE</scope>
    <source>
        <strain evidence="6">CBS 125086</strain>
    </source>
</reference>
<feature type="transmembrane region" description="Helical" evidence="5">
    <location>
        <begin position="66"/>
        <end position="85"/>
    </location>
</feature>
<protein>
    <submittedName>
        <fullName evidence="6">RTA1 like protein-domain-containing protein</fullName>
    </submittedName>
</protein>
<dbReference type="EMBL" id="JAHLJV010000104">
    <property type="protein sequence ID" value="KAK1572749.1"/>
    <property type="molecule type" value="Genomic_DNA"/>
</dbReference>
<gene>
    <name evidence="6" type="ORF">LY79DRAFT_495000</name>
</gene>
<dbReference type="RefSeq" id="XP_060408533.1">
    <property type="nucleotide sequence ID" value="XM_060553335.1"/>
</dbReference>
<comment type="caution">
    <text evidence="6">The sequence shown here is derived from an EMBL/GenBank/DDBJ whole genome shotgun (WGS) entry which is preliminary data.</text>
</comment>
<dbReference type="PANTHER" id="PTHR31465">
    <property type="entry name" value="PROTEIN RTA1-RELATED"/>
    <property type="match status" value="1"/>
</dbReference>
<feature type="non-terminal residue" evidence="6">
    <location>
        <position position="1"/>
    </location>
</feature>
<keyword evidence="7" id="KW-1185">Reference proteome</keyword>
<feature type="transmembrane region" description="Helical" evidence="5">
    <location>
        <begin position="33"/>
        <end position="54"/>
    </location>
</feature>
<dbReference type="Pfam" id="PF04479">
    <property type="entry name" value="RTA1"/>
    <property type="match status" value="1"/>
</dbReference>
<accession>A0AAD8PN19</accession>
<dbReference type="GO" id="GO:0000324">
    <property type="term" value="C:fungal-type vacuole"/>
    <property type="evidence" value="ECO:0007669"/>
    <property type="project" value="TreeGrafter"/>
</dbReference>
<keyword evidence="4 5" id="KW-0472">Membrane</keyword>
<keyword evidence="2 5" id="KW-0812">Transmembrane</keyword>
<name>A0AAD8PN19_9PEZI</name>
<organism evidence="6 7">
    <name type="scientific">Colletotrichum navitas</name>
    <dbReference type="NCBI Taxonomy" id="681940"/>
    <lineage>
        <taxon>Eukaryota</taxon>
        <taxon>Fungi</taxon>
        <taxon>Dikarya</taxon>
        <taxon>Ascomycota</taxon>
        <taxon>Pezizomycotina</taxon>
        <taxon>Sordariomycetes</taxon>
        <taxon>Hypocreomycetidae</taxon>
        <taxon>Glomerellales</taxon>
        <taxon>Glomerellaceae</taxon>
        <taxon>Colletotrichum</taxon>
        <taxon>Colletotrichum graminicola species complex</taxon>
    </lineage>
</organism>
<dbReference type="PANTHER" id="PTHR31465:SF9">
    <property type="entry name" value="SPHINGOID LONG-CHAIN BASE TRANSPORTER RSB1"/>
    <property type="match status" value="1"/>
</dbReference>
<evidence type="ECO:0000256" key="1">
    <source>
        <dbReference type="ARBA" id="ARBA00004141"/>
    </source>
</evidence>
<dbReference type="Proteomes" id="UP001230504">
    <property type="component" value="Unassembled WGS sequence"/>
</dbReference>
<evidence type="ECO:0000256" key="4">
    <source>
        <dbReference type="ARBA" id="ARBA00023136"/>
    </source>
</evidence>
<evidence type="ECO:0000256" key="5">
    <source>
        <dbReference type="SAM" id="Phobius"/>
    </source>
</evidence>
<proteinExistence type="predicted"/>
<dbReference type="GO" id="GO:0005886">
    <property type="term" value="C:plasma membrane"/>
    <property type="evidence" value="ECO:0007669"/>
    <property type="project" value="TreeGrafter"/>
</dbReference>
<evidence type="ECO:0000313" key="6">
    <source>
        <dbReference type="EMBL" id="KAK1572749.1"/>
    </source>
</evidence>